<evidence type="ECO:0000256" key="3">
    <source>
        <dbReference type="ARBA" id="ARBA00022679"/>
    </source>
</evidence>
<evidence type="ECO:0000256" key="1">
    <source>
        <dbReference type="ARBA" id="ARBA00010398"/>
    </source>
</evidence>
<dbReference type="GO" id="GO:0102036">
    <property type="term" value="F:methyltetrahydrofolate:corrinoid/iron-sulfur protein methyltransferase activity"/>
    <property type="evidence" value="ECO:0007669"/>
    <property type="project" value="UniProtKB-EC"/>
</dbReference>
<evidence type="ECO:0000313" key="5">
    <source>
        <dbReference type="EMBL" id="WWD82558.1"/>
    </source>
</evidence>
<dbReference type="InterPro" id="IPR000489">
    <property type="entry name" value="Pterin-binding_dom"/>
</dbReference>
<dbReference type="PANTHER" id="PTHR45833">
    <property type="entry name" value="METHIONINE SYNTHASE"/>
    <property type="match status" value="1"/>
</dbReference>
<dbReference type="RefSeq" id="WP_018590354.1">
    <property type="nucleotide sequence ID" value="NZ_CP117523.1"/>
</dbReference>
<keyword evidence="2 5" id="KW-0489">Methyltransferase</keyword>
<reference evidence="5 6" key="1">
    <citation type="journal article" date="2023" name="PLoS ONE">
        <title>Genome-based metabolic and phylogenomic analysis of three Terrisporobacter species.</title>
        <authorList>
            <person name="Boer T."/>
            <person name="Bengelsdorf F.R."/>
            <person name="Bomeke M."/>
            <person name="Daniel R."/>
            <person name="Poehlein A."/>
        </authorList>
    </citation>
    <scope>NUCLEOTIDE SEQUENCE [LARGE SCALE GENOMIC DNA]</scope>
    <source>
        <strain evidence="5 6">DSM 1288</strain>
    </source>
</reference>
<dbReference type="PROSITE" id="PS50972">
    <property type="entry name" value="PTERIN_BINDING"/>
    <property type="match status" value="1"/>
</dbReference>
<dbReference type="Pfam" id="PF00809">
    <property type="entry name" value="Pterin_bind"/>
    <property type="match status" value="1"/>
</dbReference>
<gene>
    <name evidence="5" type="primary">acsE_1</name>
    <name evidence="5" type="ORF">TEGL_09500</name>
</gene>
<sequence length="265" mass="29658">MVIVGEKINTSLKGITEAIKNRDKEFLQELAIRQSDQGADYIDVNCGTLIDEEVEILPWLVEVVQEVVDKPCCIDSPNPKALEAALKVHKGRPMLNSITAEKSRYEEVIKLVKEYDTKIVALLIDDEHGISPKYEVRIQIGIDLVNKLKDDGVEYEDIYLDPLIQPISTDSTMGNVALSTISEIKKKFPNVHFMCGLSNVSFGLPQRGLLNRTYLAMCMYAGLDGAVLDPGNKKMMSMIIASEALLNKDKFTKKYLKAHRKGLLE</sequence>
<evidence type="ECO:0000256" key="2">
    <source>
        <dbReference type="ARBA" id="ARBA00022603"/>
    </source>
</evidence>
<evidence type="ECO:0000259" key="4">
    <source>
        <dbReference type="PROSITE" id="PS50972"/>
    </source>
</evidence>
<keyword evidence="3 5" id="KW-0808">Transferase</keyword>
<organism evidence="5 6">
    <name type="scientific">Terrisporobacter glycolicus ATCC 14880 = DSM 1288</name>
    <dbReference type="NCBI Taxonomy" id="1121315"/>
    <lineage>
        <taxon>Bacteria</taxon>
        <taxon>Bacillati</taxon>
        <taxon>Bacillota</taxon>
        <taxon>Clostridia</taxon>
        <taxon>Peptostreptococcales</taxon>
        <taxon>Peptostreptococcaceae</taxon>
        <taxon>Terrisporobacter</taxon>
    </lineage>
</organism>
<dbReference type="Proteomes" id="UP001348492">
    <property type="component" value="Chromosome"/>
</dbReference>
<comment type="similarity">
    <text evidence="1">Belongs to the vitamin-B12 dependent methionine synthase family.</text>
</comment>
<dbReference type="GO" id="GO:0032259">
    <property type="term" value="P:methylation"/>
    <property type="evidence" value="ECO:0007669"/>
    <property type="project" value="UniProtKB-KW"/>
</dbReference>
<dbReference type="EC" id="2.1.1.258" evidence="5"/>
<keyword evidence="6" id="KW-1185">Reference proteome</keyword>
<dbReference type="NCBIfam" id="NF005719">
    <property type="entry name" value="PRK07535.1"/>
    <property type="match status" value="1"/>
</dbReference>
<feature type="domain" description="Pterin-binding" evidence="4">
    <location>
        <begin position="1"/>
        <end position="246"/>
    </location>
</feature>
<dbReference type="InterPro" id="IPR050554">
    <property type="entry name" value="Met_Synthase/Corrinoid"/>
</dbReference>
<name>A0ABZ2ESQ5_9FIRM</name>
<dbReference type="Gene3D" id="3.20.20.20">
    <property type="entry name" value="Dihydropteroate synthase-like"/>
    <property type="match status" value="1"/>
</dbReference>
<dbReference type="SUPFAM" id="SSF51717">
    <property type="entry name" value="Dihydropteroate synthetase-like"/>
    <property type="match status" value="1"/>
</dbReference>
<proteinExistence type="inferred from homology"/>
<evidence type="ECO:0000313" key="6">
    <source>
        <dbReference type="Proteomes" id="UP001348492"/>
    </source>
</evidence>
<dbReference type="EMBL" id="CP117523">
    <property type="protein sequence ID" value="WWD82558.1"/>
    <property type="molecule type" value="Genomic_DNA"/>
</dbReference>
<accession>A0ABZ2ESQ5</accession>
<dbReference type="InterPro" id="IPR011005">
    <property type="entry name" value="Dihydropteroate_synth-like_sf"/>
</dbReference>
<protein>
    <submittedName>
        <fullName evidence="5">5-methyltetrahydrofolate:corrinoid/iron-sulfur protein co-methyltransferase</fullName>
        <ecNumber evidence="5">2.1.1.258</ecNumber>
    </submittedName>
</protein>